<proteinExistence type="predicted"/>
<dbReference type="EMBL" id="BLLK01000062">
    <property type="protein sequence ID" value="GFH58994.1"/>
    <property type="molecule type" value="Genomic_DNA"/>
</dbReference>
<evidence type="ECO:0008006" key="3">
    <source>
        <dbReference type="Google" id="ProtNLM"/>
    </source>
</evidence>
<comment type="caution">
    <text evidence="1">The sequence shown here is derived from an EMBL/GenBank/DDBJ whole genome shotgun (WGS) entry which is preliminary data.</text>
</comment>
<evidence type="ECO:0000313" key="2">
    <source>
        <dbReference type="Proteomes" id="UP001054902"/>
    </source>
</evidence>
<dbReference type="Proteomes" id="UP001054902">
    <property type="component" value="Unassembled WGS sequence"/>
</dbReference>
<name>A0AAD3DAE1_9STRA</name>
<organism evidence="1 2">
    <name type="scientific">Chaetoceros tenuissimus</name>
    <dbReference type="NCBI Taxonomy" id="426638"/>
    <lineage>
        <taxon>Eukaryota</taxon>
        <taxon>Sar</taxon>
        <taxon>Stramenopiles</taxon>
        <taxon>Ochrophyta</taxon>
        <taxon>Bacillariophyta</taxon>
        <taxon>Coscinodiscophyceae</taxon>
        <taxon>Chaetocerotophycidae</taxon>
        <taxon>Chaetocerotales</taxon>
        <taxon>Chaetocerotaceae</taxon>
        <taxon>Chaetoceros</taxon>
    </lineage>
</organism>
<protein>
    <recommendedName>
        <fullName evidence="3">Calmodulin-lysine N-methyltransferase</fullName>
    </recommendedName>
</protein>
<keyword evidence="2" id="KW-1185">Reference proteome</keyword>
<dbReference type="Gene3D" id="3.40.50.150">
    <property type="entry name" value="Vaccinia Virus protein VP39"/>
    <property type="match status" value="1"/>
</dbReference>
<reference evidence="1 2" key="1">
    <citation type="journal article" date="2021" name="Sci. Rep.">
        <title>The genome of the diatom Chaetoceros tenuissimus carries an ancient integrated fragment of an extant virus.</title>
        <authorList>
            <person name="Hongo Y."/>
            <person name="Kimura K."/>
            <person name="Takaki Y."/>
            <person name="Yoshida Y."/>
            <person name="Baba S."/>
            <person name="Kobayashi G."/>
            <person name="Nagasaki K."/>
            <person name="Hano T."/>
            <person name="Tomaru Y."/>
        </authorList>
    </citation>
    <scope>NUCLEOTIDE SEQUENCE [LARGE SCALE GENOMIC DNA]</scope>
    <source>
        <strain evidence="1 2">NIES-3715</strain>
    </source>
</reference>
<dbReference type="Pfam" id="PF10294">
    <property type="entry name" value="Methyltransf_16"/>
    <property type="match status" value="1"/>
</dbReference>
<dbReference type="InterPro" id="IPR029063">
    <property type="entry name" value="SAM-dependent_MTases_sf"/>
</dbReference>
<dbReference type="PANTHER" id="PTHR14614">
    <property type="entry name" value="HEPATOCELLULAR CARCINOMA-ASSOCIATED ANTIGEN"/>
    <property type="match status" value="1"/>
</dbReference>
<dbReference type="AlphaFoldDB" id="A0AAD3DAE1"/>
<accession>A0AAD3DAE1</accession>
<dbReference type="SUPFAM" id="SSF53335">
    <property type="entry name" value="S-adenosyl-L-methionine-dependent methyltransferases"/>
    <property type="match status" value="1"/>
</dbReference>
<sequence>MVENTNDMEEVWELPDDFNLFASHEIRKVVYPKDLYEESAEEHFFKIECIEPDSPLDILNKDTSALDYDATGHCVWVGAFLLICSIKKLYEKYEFENKTLIEFGAGTGIAGLSIFLAKHRPSEICFTDYDPAALEICERSCKLNDLKEDSYSTRQITWGEEIEGGSRTYDIALATDVLYDVDLIKPLFSTVGETIDENGIFILSHIPRACFNENNPPEAVEDLEKYIIDQARLYNFEVDEIIKPPETVPEEMKNWVSNQAFRNGAVIVFRKSQ</sequence>
<gene>
    <name evidence="1" type="ORF">CTEN210_15470</name>
</gene>
<evidence type="ECO:0000313" key="1">
    <source>
        <dbReference type="EMBL" id="GFH58994.1"/>
    </source>
</evidence>
<dbReference type="InterPro" id="IPR019410">
    <property type="entry name" value="Methyltransf_16"/>
</dbReference>
<dbReference type="CDD" id="cd02440">
    <property type="entry name" value="AdoMet_MTases"/>
    <property type="match status" value="1"/>
</dbReference>